<dbReference type="GO" id="GO:0031625">
    <property type="term" value="F:ubiquitin protein ligase binding"/>
    <property type="evidence" value="ECO:0007669"/>
    <property type="project" value="InterPro"/>
</dbReference>
<dbReference type="InterPro" id="IPR036388">
    <property type="entry name" value="WH-like_DNA-bd_sf"/>
</dbReference>
<dbReference type="Gene3D" id="1.10.10.10">
    <property type="entry name" value="Winged helix-like DNA-binding domain superfamily/Winged helix DNA-binding domain"/>
    <property type="match status" value="1"/>
</dbReference>
<dbReference type="InterPro" id="IPR036390">
    <property type="entry name" value="WH_DNA-bd_sf"/>
</dbReference>
<evidence type="ECO:0000256" key="3">
    <source>
        <dbReference type="PROSITE-ProRule" id="PRU00330"/>
    </source>
</evidence>
<gene>
    <name evidence="6" type="ORF">MCUN1_002093</name>
</gene>
<evidence type="ECO:0000313" key="6">
    <source>
        <dbReference type="EMBL" id="WFD35242.1"/>
    </source>
</evidence>
<dbReference type="FunFam" id="1.10.10.10:FF:000014">
    <property type="entry name" value="Cullin 1"/>
    <property type="match status" value="1"/>
</dbReference>
<dbReference type="PROSITE" id="PS50069">
    <property type="entry name" value="CULLIN_2"/>
    <property type="match status" value="1"/>
</dbReference>
<dbReference type="Pfam" id="PF00888">
    <property type="entry name" value="Cullin"/>
    <property type="match status" value="1"/>
</dbReference>
<dbReference type="InterPro" id="IPR045093">
    <property type="entry name" value="Cullin"/>
</dbReference>
<dbReference type="SMART" id="SM00884">
    <property type="entry name" value="Cullin_Nedd8"/>
    <property type="match status" value="1"/>
</dbReference>
<dbReference type="GO" id="GO:0006511">
    <property type="term" value="P:ubiquitin-dependent protein catabolic process"/>
    <property type="evidence" value="ECO:0007669"/>
    <property type="project" value="InterPro"/>
</dbReference>
<dbReference type="SUPFAM" id="SSF75632">
    <property type="entry name" value="Cullin homology domain"/>
    <property type="match status" value="1"/>
</dbReference>
<dbReference type="Proteomes" id="UP001219933">
    <property type="component" value="Chromosome 3"/>
</dbReference>
<dbReference type="InterPro" id="IPR016158">
    <property type="entry name" value="Cullin_homology"/>
</dbReference>
<keyword evidence="7" id="KW-1185">Reference proteome</keyword>
<evidence type="ECO:0000256" key="2">
    <source>
        <dbReference type="ARBA" id="ARBA00022843"/>
    </source>
</evidence>
<evidence type="ECO:0000256" key="1">
    <source>
        <dbReference type="ARBA" id="ARBA00022499"/>
    </source>
</evidence>
<feature type="domain" description="Cullin family profile" evidence="5">
    <location>
        <begin position="48"/>
        <end position="276"/>
    </location>
</feature>
<keyword evidence="2" id="KW-0832">Ubl conjugation</keyword>
<dbReference type="Gene3D" id="3.30.230.130">
    <property type="entry name" value="Cullin, Chain C, Domain 2"/>
    <property type="match status" value="1"/>
</dbReference>
<dbReference type="InterPro" id="IPR019559">
    <property type="entry name" value="Cullin_neddylation_domain"/>
</dbReference>
<dbReference type="InterPro" id="IPR036317">
    <property type="entry name" value="Cullin_homology_sf"/>
</dbReference>
<protein>
    <recommendedName>
        <fullName evidence="5">Cullin family profile domain-containing protein</fullName>
    </recommendedName>
</protein>
<evidence type="ECO:0000313" key="7">
    <source>
        <dbReference type="Proteomes" id="UP001219933"/>
    </source>
</evidence>
<comment type="similarity">
    <text evidence="3 4">Belongs to the cullin family.</text>
</comment>
<keyword evidence="1" id="KW-1017">Isopeptide bond</keyword>
<accession>A0AAF0EYW0</accession>
<evidence type="ECO:0000259" key="5">
    <source>
        <dbReference type="PROSITE" id="PS50069"/>
    </source>
</evidence>
<dbReference type="AlphaFoldDB" id="A0AAF0EYW0"/>
<dbReference type="EMBL" id="CP119879">
    <property type="protein sequence ID" value="WFD35242.1"/>
    <property type="molecule type" value="Genomic_DNA"/>
</dbReference>
<dbReference type="Pfam" id="PF26557">
    <property type="entry name" value="Cullin_AB"/>
    <property type="match status" value="1"/>
</dbReference>
<evidence type="ECO:0000256" key="4">
    <source>
        <dbReference type="RuleBase" id="RU003829"/>
    </source>
</evidence>
<dbReference type="SUPFAM" id="SSF46785">
    <property type="entry name" value="Winged helix' DNA-binding domain"/>
    <property type="match status" value="1"/>
</dbReference>
<dbReference type="SMART" id="SM00182">
    <property type="entry name" value="CULLIN"/>
    <property type="match status" value="1"/>
</dbReference>
<proteinExistence type="inferred from homology"/>
<sequence>MEDESHLVDNLISLQNEIEVMIGNFDDDLLAQNVRIAFSQFIHPKEKTVATLLARYLDHKLRAGNTALTDAELADRMDNALVIFRTLSSKDVFEAVFTRLFARRILLRRSASSDSERAMLERLRGEYGPDFVARLEAMLRDIELSDELMGVYPGVQVSAAGSTFNFEVSVLTHSHWPTFKDVNVNLPDFLANAHKQFESFYQTRYSGRTIHWNHNLGSCVLNADLGRAGTRILHLSALQALVLLLFNDATVLSYEDIQKATMIEPAELKRTLQSLACGTIPTRVLRKQPQGRDVDNTDTFRVNENLQNNHRRIRINEIQMQDTPEEHREVEHRVVIDRDLLLQAAAMRVLKARKRIEHNDLVTEVVAQTRNRFSVEISELKKAFERLIEKDFMERDKHDHNIYLYVA</sequence>
<dbReference type="PANTHER" id="PTHR11932">
    <property type="entry name" value="CULLIN"/>
    <property type="match status" value="1"/>
</dbReference>
<dbReference type="Gene3D" id="1.20.1310.10">
    <property type="entry name" value="Cullin Repeats"/>
    <property type="match status" value="1"/>
</dbReference>
<dbReference type="Pfam" id="PF10557">
    <property type="entry name" value="Cullin_Nedd8"/>
    <property type="match status" value="1"/>
</dbReference>
<dbReference type="InterPro" id="IPR001373">
    <property type="entry name" value="Cullin_N"/>
</dbReference>
<dbReference type="InterPro" id="IPR059120">
    <property type="entry name" value="Cullin-like_AB"/>
</dbReference>
<reference evidence="6" key="1">
    <citation type="submission" date="2023-03" db="EMBL/GenBank/DDBJ databases">
        <title>Mating type loci evolution in Malassezia.</title>
        <authorList>
            <person name="Coelho M.A."/>
        </authorList>
    </citation>
    <scope>NUCLEOTIDE SEQUENCE</scope>
    <source>
        <strain evidence="6">CBS 11721</strain>
    </source>
</reference>
<name>A0AAF0EYW0_9BASI</name>
<organism evidence="6 7">
    <name type="scientific">Malassezia cuniculi</name>
    <dbReference type="NCBI Taxonomy" id="948313"/>
    <lineage>
        <taxon>Eukaryota</taxon>
        <taxon>Fungi</taxon>
        <taxon>Dikarya</taxon>
        <taxon>Basidiomycota</taxon>
        <taxon>Ustilaginomycotina</taxon>
        <taxon>Malasseziomycetes</taxon>
        <taxon>Malasseziales</taxon>
        <taxon>Malasseziaceae</taxon>
        <taxon>Malassezia</taxon>
    </lineage>
</organism>